<organism evidence="3 4">
    <name type="scientific">Callosobruchus maculatus</name>
    <name type="common">Southern cowpea weevil</name>
    <name type="synonym">Pulse bruchid</name>
    <dbReference type="NCBI Taxonomy" id="64391"/>
    <lineage>
        <taxon>Eukaryota</taxon>
        <taxon>Metazoa</taxon>
        <taxon>Ecdysozoa</taxon>
        <taxon>Arthropoda</taxon>
        <taxon>Hexapoda</taxon>
        <taxon>Insecta</taxon>
        <taxon>Pterygota</taxon>
        <taxon>Neoptera</taxon>
        <taxon>Endopterygota</taxon>
        <taxon>Coleoptera</taxon>
        <taxon>Polyphaga</taxon>
        <taxon>Cucujiformia</taxon>
        <taxon>Chrysomeloidea</taxon>
        <taxon>Chrysomelidae</taxon>
        <taxon>Bruchinae</taxon>
        <taxon>Bruchini</taxon>
        <taxon>Callosobruchus</taxon>
    </lineage>
</organism>
<dbReference type="SMART" id="SM00595">
    <property type="entry name" value="MADF"/>
    <property type="match status" value="1"/>
</dbReference>
<protein>
    <recommendedName>
        <fullName evidence="2">MADF domain-containing protein</fullName>
    </recommendedName>
</protein>
<feature type="region of interest" description="Disordered" evidence="1">
    <location>
        <begin position="132"/>
        <end position="159"/>
    </location>
</feature>
<evidence type="ECO:0000313" key="4">
    <source>
        <dbReference type="Proteomes" id="UP000410492"/>
    </source>
</evidence>
<dbReference type="Proteomes" id="UP000410492">
    <property type="component" value="Unassembled WGS sequence"/>
</dbReference>
<evidence type="ECO:0000259" key="2">
    <source>
        <dbReference type="PROSITE" id="PS51029"/>
    </source>
</evidence>
<dbReference type="EMBL" id="CAACVG010002699">
    <property type="protein sequence ID" value="VEN36799.1"/>
    <property type="molecule type" value="Genomic_DNA"/>
</dbReference>
<dbReference type="PROSITE" id="PS51029">
    <property type="entry name" value="MADF"/>
    <property type="match status" value="1"/>
</dbReference>
<dbReference type="InterPro" id="IPR006578">
    <property type="entry name" value="MADF-dom"/>
</dbReference>
<evidence type="ECO:0000256" key="1">
    <source>
        <dbReference type="SAM" id="MobiDB-lite"/>
    </source>
</evidence>
<name>A0A653BMM5_CALMS</name>
<gene>
    <name evidence="3" type="ORF">CALMAC_LOCUS2272</name>
</gene>
<feature type="compositionally biased region" description="Polar residues" evidence="1">
    <location>
        <begin position="235"/>
        <end position="246"/>
    </location>
</feature>
<feature type="domain" description="MADF" evidence="2">
    <location>
        <begin position="12"/>
        <end position="107"/>
    </location>
</feature>
<proteinExistence type="predicted"/>
<dbReference type="Pfam" id="PF10545">
    <property type="entry name" value="MADF_DNA_bdg"/>
    <property type="match status" value="1"/>
</dbReference>
<accession>A0A653BMM5</accession>
<dbReference type="PANTHER" id="PTHR21505:SF8">
    <property type="entry name" value="DPT-YFP REPRESSOR BY OVEREXPRESSION, ISOFORM D-RELATED"/>
    <property type="match status" value="1"/>
</dbReference>
<sequence length="291" mass="33826">MSIKLSTEQILKFISLYRECECLWNIHHAWYKNREGRVVAYRHIVKEMDIPGFGVSEVAQKIKNIRTTYKQELNKVRKSEDSPYVDVHKPKLVWFDAMDCFLRETVDSFGTVNGEVKTPSAHPNYKRFEARLEESTNSKEESSPFGQQPVESHTASTTRECEYIRPNDTEFDIWAKSIAVQLNEMDTERALKLQLQIQSLVTKERLLYERHKSSYQKTNDMKRKHEKYTEHDTKQLCTSSSTSGDNRLQPEETVVKEEELEADCVRSVGGNLTESDEDIDFILSPEVTLDC</sequence>
<feature type="compositionally biased region" description="Basic and acidic residues" evidence="1">
    <location>
        <begin position="132"/>
        <end position="142"/>
    </location>
</feature>
<feature type="region of interest" description="Disordered" evidence="1">
    <location>
        <begin position="215"/>
        <end position="254"/>
    </location>
</feature>
<dbReference type="AlphaFoldDB" id="A0A653BMM5"/>
<keyword evidence="4" id="KW-1185">Reference proteome</keyword>
<reference evidence="3 4" key="1">
    <citation type="submission" date="2019-01" db="EMBL/GenBank/DDBJ databases">
        <authorList>
            <person name="Sayadi A."/>
        </authorList>
    </citation>
    <scope>NUCLEOTIDE SEQUENCE [LARGE SCALE GENOMIC DNA]</scope>
</reference>
<dbReference type="OrthoDB" id="8190343at2759"/>
<feature type="compositionally biased region" description="Basic and acidic residues" evidence="1">
    <location>
        <begin position="219"/>
        <end position="234"/>
    </location>
</feature>
<evidence type="ECO:0000313" key="3">
    <source>
        <dbReference type="EMBL" id="VEN36799.1"/>
    </source>
</evidence>
<feature type="compositionally biased region" description="Polar residues" evidence="1">
    <location>
        <begin position="144"/>
        <end position="158"/>
    </location>
</feature>
<dbReference type="PANTHER" id="PTHR21505">
    <property type="entry name" value="MADF DOMAIN-CONTAINING PROTEIN-RELATED"/>
    <property type="match status" value="1"/>
</dbReference>